<feature type="region of interest" description="Disordered" evidence="1">
    <location>
        <begin position="110"/>
        <end position="139"/>
    </location>
</feature>
<gene>
    <name evidence="2" type="ORF">pipiens_001617</name>
</gene>
<feature type="region of interest" description="Disordered" evidence="1">
    <location>
        <begin position="34"/>
        <end position="84"/>
    </location>
</feature>
<keyword evidence="3" id="KW-1185">Reference proteome</keyword>
<dbReference type="EMBL" id="JBEHCU010012592">
    <property type="protein sequence ID" value="KAL1375320.1"/>
    <property type="molecule type" value="Genomic_DNA"/>
</dbReference>
<evidence type="ECO:0000256" key="1">
    <source>
        <dbReference type="SAM" id="MobiDB-lite"/>
    </source>
</evidence>
<feature type="compositionally biased region" description="Gly residues" evidence="1">
    <location>
        <begin position="315"/>
        <end position="333"/>
    </location>
</feature>
<evidence type="ECO:0000313" key="3">
    <source>
        <dbReference type="Proteomes" id="UP001562425"/>
    </source>
</evidence>
<feature type="compositionally biased region" description="Polar residues" evidence="1">
    <location>
        <begin position="173"/>
        <end position="192"/>
    </location>
</feature>
<feature type="region of interest" description="Disordered" evidence="1">
    <location>
        <begin position="264"/>
        <end position="333"/>
    </location>
</feature>
<accession>A0ABD1CFZ4</accession>
<reference evidence="2 3" key="1">
    <citation type="submission" date="2024-05" db="EMBL/GenBank/DDBJ databases">
        <title>Culex pipiens pipiens assembly and annotation.</title>
        <authorList>
            <person name="Alout H."/>
            <person name="Durand T."/>
        </authorList>
    </citation>
    <scope>NUCLEOTIDE SEQUENCE [LARGE SCALE GENOMIC DNA]</scope>
    <source>
        <strain evidence="2">HA-2024</strain>
        <tissue evidence="2">Whole body</tissue>
    </source>
</reference>
<organism evidence="2 3">
    <name type="scientific">Culex pipiens pipiens</name>
    <name type="common">Northern house mosquito</name>
    <dbReference type="NCBI Taxonomy" id="38569"/>
    <lineage>
        <taxon>Eukaryota</taxon>
        <taxon>Metazoa</taxon>
        <taxon>Ecdysozoa</taxon>
        <taxon>Arthropoda</taxon>
        <taxon>Hexapoda</taxon>
        <taxon>Insecta</taxon>
        <taxon>Pterygota</taxon>
        <taxon>Neoptera</taxon>
        <taxon>Endopterygota</taxon>
        <taxon>Diptera</taxon>
        <taxon>Nematocera</taxon>
        <taxon>Culicoidea</taxon>
        <taxon>Culicidae</taxon>
        <taxon>Culicinae</taxon>
        <taxon>Culicini</taxon>
        <taxon>Culex</taxon>
        <taxon>Culex</taxon>
    </lineage>
</organism>
<proteinExistence type="predicted"/>
<sequence length="366" mass="39084">MSESSLRANSCLELSEIKRLDSLLRQCETLSYDDLSSCSSNGDAELADYMEPKGRLKSRRRRNSSANLMNTTSTGTPPPPATSRSAAIRALSNLNVFHSAKKIMRMVQENPDRNSLLPRDTRHAHHHHQHRPDEGDDCYKTQSCSNLQKPCTGSCSCCAALGGGSCGCFNNDQGSSPASKPSAGNATSSNNGGDHFFSISENFLATAADNEANAATESDCQSPSGSMKTHKSETFVKQRRFDVDEDNRIVNINETPNIVPISLNDVNREPATGTTFRNQKSLDNKSDRSATSARSMRSKFSPQYLTRKISTKTGSVGGDGDGGGPVGVGGIAGGIGDGGAKELLLGLNFEKMLPEPVETVSEGGVE</sequence>
<protein>
    <submittedName>
        <fullName evidence="2">Uncharacterized protein</fullName>
    </submittedName>
</protein>
<feature type="region of interest" description="Disordered" evidence="1">
    <location>
        <begin position="173"/>
        <end position="193"/>
    </location>
</feature>
<comment type="caution">
    <text evidence="2">The sequence shown here is derived from an EMBL/GenBank/DDBJ whole genome shotgun (WGS) entry which is preliminary data.</text>
</comment>
<dbReference type="AlphaFoldDB" id="A0ABD1CFZ4"/>
<feature type="compositionally biased region" description="Polar residues" evidence="1">
    <location>
        <begin position="289"/>
        <end position="304"/>
    </location>
</feature>
<evidence type="ECO:0000313" key="2">
    <source>
        <dbReference type="EMBL" id="KAL1375320.1"/>
    </source>
</evidence>
<name>A0ABD1CFZ4_CULPP</name>
<dbReference type="Proteomes" id="UP001562425">
    <property type="component" value="Unassembled WGS sequence"/>
</dbReference>